<dbReference type="Proteomes" id="UP000190961">
    <property type="component" value="Unassembled WGS sequence"/>
</dbReference>
<name>A0A1T5JQT0_9BACT</name>
<dbReference type="STRING" id="688867.SAMN05660236_1380"/>
<proteinExistence type="predicted"/>
<dbReference type="AlphaFoldDB" id="A0A1T5JQT0"/>
<keyword evidence="2" id="KW-1185">Reference proteome</keyword>
<organism evidence="1 2">
    <name type="scientific">Ohtaekwangia koreensis</name>
    <dbReference type="NCBI Taxonomy" id="688867"/>
    <lineage>
        <taxon>Bacteria</taxon>
        <taxon>Pseudomonadati</taxon>
        <taxon>Bacteroidota</taxon>
        <taxon>Cytophagia</taxon>
        <taxon>Cytophagales</taxon>
        <taxon>Fulvivirgaceae</taxon>
        <taxon>Ohtaekwangia</taxon>
    </lineage>
</organism>
<accession>A0A1T5JQT0</accession>
<dbReference type="EMBL" id="FUZU01000001">
    <property type="protein sequence ID" value="SKC53762.1"/>
    <property type="molecule type" value="Genomic_DNA"/>
</dbReference>
<gene>
    <name evidence="1" type="ORF">SAMN05660236_1380</name>
</gene>
<sequence>MRANTNYGDTIDKCLIKTVGDCIYIYIYIYIVFPSVHTGRFSTGIENIKQTNERMMLDVSDKMYFHPTINLNVETSRTGNF</sequence>
<reference evidence="1 2" key="1">
    <citation type="submission" date="2017-02" db="EMBL/GenBank/DDBJ databases">
        <authorList>
            <person name="Peterson S.W."/>
        </authorList>
    </citation>
    <scope>NUCLEOTIDE SEQUENCE [LARGE SCALE GENOMIC DNA]</scope>
    <source>
        <strain evidence="1 2">DSM 25262</strain>
    </source>
</reference>
<protein>
    <submittedName>
        <fullName evidence="1">Uncharacterized protein</fullName>
    </submittedName>
</protein>
<dbReference type="RefSeq" id="WP_079685922.1">
    <property type="nucleotide sequence ID" value="NZ_FUZU01000001.1"/>
</dbReference>
<evidence type="ECO:0000313" key="2">
    <source>
        <dbReference type="Proteomes" id="UP000190961"/>
    </source>
</evidence>
<evidence type="ECO:0000313" key="1">
    <source>
        <dbReference type="EMBL" id="SKC53762.1"/>
    </source>
</evidence>